<name>A0ABX8SDG6_9ACTN</name>
<dbReference type="InterPro" id="IPR012348">
    <property type="entry name" value="RNR-like"/>
</dbReference>
<comment type="subunit">
    <text evidence="3">Homodimer.</text>
</comment>
<evidence type="ECO:0000256" key="6">
    <source>
        <dbReference type="ARBA" id="ARBA00022832"/>
    </source>
</evidence>
<dbReference type="Pfam" id="PF03405">
    <property type="entry name" value="FA_desaturase_2"/>
    <property type="match status" value="1"/>
</dbReference>
<dbReference type="InterPro" id="IPR005067">
    <property type="entry name" value="Fatty_acid_desaturase-2"/>
</dbReference>
<keyword evidence="5" id="KW-0479">Metal-binding</keyword>
<comment type="similarity">
    <text evidence="2">Belongs to the fatty acid desaturase type 2 family.</text>
</comment>
<evidence type="ECO:0000256" key="9">
    <source>
        <dbReference type="ARBA" id="ARBA00023098"/>
    </source>
</evidence>
<dbReference type="PANTHER" id="PTHR31155:SF9">
    <property type="entry name" value="STEAROYL-[ACYL-CARRIER-PROTEIN] 9-DESATURASE 7, CHLOROPLASTIC"/>
    <property type="match status" value="1"/>
</dbReference>
<dbReference type="Gene3D" id="1.10.620.20">
    <property type="entry name" value="Ribonucleotide Reductase, subunit A"/>
    <property type="match status" value="1"/>
</dbReference>
<keyword evidence="8" id="KW-0408">Iron</keyword>
<keyword evidence="4" id="KW-0444">Lipid biosynthesis</keyword>
<dbReference type="EMBL" id="CP079105">
    <property type="protein sequence ID" value="QXQ15924.1"/>
    <property type="molecule type" value="Genomic_DNA"/>
</dbReference>
<accession>A0ABX8SDG6</accession>
<organism evidence="11 12">
    <name type="scientific">Skermania pinensis</name>
    <dbReference type="NCBI Taxonomy" id="39122"/>
    <lineage>
        <taxon>Bacteria</taxon>
        <taxon>Bacillati</taxon>
        <taxon>Actinomycetota</taxon>
        <taxon>Actinomycetes</taxon>
        <taxon>Mycobacteriales</taxon>
        <taxon>Gordoniaceae</taxon>
        <taxon>Skermania</taxon>
    </lineage>
</organism>
<evidence type="ECO:0000256" key="1">
    <source>
        <dbReference type="ARBA" id="ARBA00001954"/>
    </source>
</evidence>
<evidence type="ECO:0000256" key="7">
    <source>
        <dbReference type="ARBA" id="ARBA00023002"/>
    </source>
</evidence>
<gene>
    <name evidence="11" type="ORF">KV203_14000</name>
</gene>
<comment type="cofactor">
    <cofactor evidence="1">
        <name>Fe(2+)</name>
        <dbReference type="ChEBI" id="CHEBI:29033"/>
    </cofactor>
</comment>
<keyword evidence="9" id="KW-0443">Lipid metabolism</keyword>
<dbReference type="RefSeq" id="WP_066470558.1">
    <property type="nucleotide sequence ID" value="NZ_CBCRUZ010000002.1"/>
</dbReference>
<keyword evidence="7 11" id="KW-0560">Oxidoreductase</keyword>
<protein>
    <submittedName>
        <fullName evidence="11">Acyl-ACP desaturase</fullName>
        <ecNumber evidence="11">1.14.19.2</ecNumber>
    </submittedName>
</protein>
<dbReference type="GO" id="GO:0045300">
    <property type="term" value="F:stearoyl-[ACP] desaturase activity"/>
    <property type="evidence" value="ECO:0007669"/>
    <property type="project" value="UniProtKB-EC"/>
</dbReference>
<sequence>MTDRELLDELALEADLNLRRHVGEASEWQAHDLVPWDDGRNFAFLGGTDWSAEQSTLSDTARLALTVSVLVADNLPAYHRELARHLGHVGAWWRWVGRWTAEENRHAIVLRDYLILTRAVDPVELERIRMAHMTRGFVVEPMHLIDWLADCAFAEAAATIRHRNTAALDENEIVTAISTRIARDDELQTVFYANLIGAAFDLAPDQTMRAVADRVHGFRVPEVELPGGGDATAELAAAGIYLPERAPELVFGPLLEQWNVFGRTDLGETGAAARDELVRIREFSSAR</sequence>
<dbReference type="Proteomes" id="UP000887023">
    <property type="component" value="Chromosome"/>
</dbReference>
<evidence type="ECO:0000313" key="12">
    <source>
        <dbReference type="Proteomes" id="UP000887023"/>
    </source>
</evidence>
<evidence type="ECO:0000313" key="11">
    <source>
        <dbReference type="EMBL" id="QXQ15924.1"/>
    </source>
</evidence>
<reference evidence="11" key="1">
    <citation type="submission" date="2021-07" db="EMBL/GenBank/DDBJ databases">
        <title>Candidatus Kaistella beijingensis sp. nov. isolated from a municipal wastewater treatment plant is involved in sludge foaming.</title>
        <authorList>
            <person name="Song Y."/>
            <person name="Liu S.-J."/>
        </authorList>
    </citation>
    <scope>NUCLEOTIDE SEQUENCE</scope>
    <source>
        <strain evidence="11">DSM 43998</strain>
    </source>
</reference>
<keyword evidence="10" id="KW-0275">Fatty acid biosynthesis</keyword>
<dbReference type="SUPFAM" id="SSF47240">
    <property type="entry name" value="Ferritin-like"/>
    <property type="match status" value="1"/>
</dbReference>
<dbReference type="PANTHER" id="PTHR31155">
    <property type="entry name" value="ACYL- ACYL-CARRIER-PROTEIN DESATURASE-RELATED"/>
    <property type="match status" value="1"/>
</dbReference>
<keyword evidence="12" id="KW-1185">Reference proteome</keyword>
<dbReference type="InterPro" id="IPR009078">
    <property type="entry name" value="Ferritin-like_SF"/>
</dbReference>
<dbReference type="PIRSF" id="PIRSF000346">
    <property type="entry name" value="Dlt9_acylACP_des"/>
    <property type="match status" value="1"/>
</dbReference>
<evidence type="ECO:0000256" key="3">
    <source>
        <dbReference type="ARBA" id="ARBA00011738"/>
    </source>
</evidence>
<evidence type="ECO:0000256" key="8">
    <source>
        <dbReference type="ARBA" id="ARBA00023004"/>
    </source>
</evidence>
<evidence type="ECO:0000256" key="4">
    <source>
        <dbReference type="ARBA" id="ARBA00022516"/>
    </source>
</evidence>
<dbReference type="EC" id="1.14.19.2" evidence="11"/>
<proteinExistence type="inferred from homology"/>
<evidence type="ECO:0000256" key="2">
    <source>
        <dbReference type="ARBA" id="ARBA00008749"/>
    </source>
</evidence>
<keyword evidence="6" id="KW-0276">Fatty acid metabolism</keyword>
<evidence type="ECO:0000256" key="10">
    <source>
        <dbReference type="ARBA" id="ARBA00023160"/>
    </source>
</evidence>
<evidence type="ECO:0000256" key="5">
    <source>
        <dbReference type="ARBA" id="ARBA00022723"/>
    </source>
</evidence>